<gene>
    <name evidence="3" type="ORF">B0H17DRAFT_557452</name>
</gene>
<accession>A0AAD7DH13</accession>
<sequence>MPKEPVPTKDAPAPFSGAVDPENHSHLPDFILRSGDGVDFHVHRDILKFASDCFDGMFAIPGGNCDPNDLRRDGKPVLVLPEPEGVLFRLLRISYPADTVAHYTLQRADLDIFVAVYTAARKYQFLRVQRVLKEMLTNSPLLDAQPHRLLAIARLCDFPELSRKAALSTLTTPLSDGVPAFPEMKLVSWEMLARFHKSCGRKAREIALDSIVDRSNSEAQPFWISNADTDQVFAWWQYYGHSSQCTGNCKECWGYRGEGVRRGSKAPVKWFRGHIPRVAAQLRLWPASATAEREAGRVAQAERLIMDACAVCSKHADADLACFARQLAKTIDLSNHRLADEAFR</sequence>
<dbReference type="SUPFAM" id="SSF54695">
    <property type="entry name" value="POZ domain"/>
    <property type="match status" value="1"/>
</dbReference>
<dbReference type="AlphaFoldDB" id="A0AAD7DH13"/>
<feature type="region of interest" description="Disordered" evidence="1">
    <location>
        <begin position="1"/>
        <end position="22"/>
    </location>
</feature>
<comment type="caution">
    <text evidence="3">The sequence shown here is derived from an EMBL/GenBank/DDBJ whole genome shotgun (WGS) entry which is preliminary data.</text>
</comment>
<name>A0AAD7DH13_MYCRO</name>
<organism evidence="3 4">
    <name type="scientific">Mycena rosella</name>
    <name type="common">Pink bonnet</name>
    <name type="synonym">Agaricus rosellus</name>
    <dbReference type="NCBI Taxonomy" id="1033263"/>
    <lineage>
        <taxon>Eukaryota</taxon>
        <taxon>Fungi</taxon>
        <taxon>Dikarya</taxon>
        <taxon>Basidiomycota</taxon>
        <taxon>Agaricomycotina</taxon>
        <taxon>Agaricomycetes</taxon>
        <taxon>Agaricomycetidae</taxon>
        <taxon>Agaricales</taxon>
        <taxon>Marasmiineae</taxon>
        <taxon>Mycenaceae</taxon>
        <taxon>Mycena</taxon>
    </lineage>
</organism>
<evidence type="ECO:0000313" key="3">
    <source>
        <dbReference type="EMBL" id="KAJ7691560.1"/>
    </source>
</evidence>
<proteinExistence type="predicted"/>
<feature type="domain" description="BTB" evidence="2">
    <location>
        <begin position="23"/>
        <end position="138"/>
    </location>
</feature>
<dbReference type="InterPro" id="IPR000210">
    <property type="entry name" value="BTB/POZ_dom"/>
</dbReference>
<evidence type="ECO:0000259" key="2">
    <source>
        <dbReference type="Pfam" id="PF00651"/>
    </source>
</evidence>
<protein>
    <recommendedName>
        <fullName evidence="2">BTB domain-containing protein</fullName>
    </recommendedName>
</protein>
<dbReference type="Proteomes" id="UP001221757">
    <property type="component" value="Unassembled WGS sequence"/>
</dbReference>
<keyword evidence="4" id="KW-1185">Reference proteome</keyword>
<dbReference type="Gene3D" id="3.30.710.10">
    <property type="entry name" value="Potassium Channel Kv1.1, Chain A"/>
    <property type="match status" value="1"/>
</dbReference>
<dbReference type="EMBL" id="JARKIE010000057">
    <property type="protein sequence ID" value="KAJ7691560.1"/>
    <property type="molecule type" value="Genomic_DNA"/>
</dbReference>
<evidence type="ECO:0000256" key="1">
    <source>
        <dbReference type="SAM" id="MobiDB-lite"/>
    </source>
</evidence>
<dbReference type="Pfam" id="PF00651">
    <property type="entry name" value="BTB"/>
    <property type="match status" value="1"/>
</dbReference>
<reference evidence="3" key="1">
    <citation type="submission" date="2023-03" db="EMBL/GenBank/DDBJ databases">
        <title>Massive genome expansion in bonnet fungi (Mycena s.s.) driven by repeated elements and novel gene families across ecological guilds.</title>
        <authorList>
            <consortium name="Lawrence Berkeley National Laboratory"/>
            <person name="Harder C.B."/>
            <person name="Miyauchi S."/>
            <person name="Viragh M."/>
            <person name="Kuo A."/>
            <person name="Thoen E."/>
            <person name="Andreopoulos B."/>
            <person name="Lu D."/>
            <person name="Skrede I."/>
            <person name="Drula E."/>
            <person name="Henrissat B."/>
            <person name="Morin E."/>
            <person name="Kohler A."/>
            <person name="Barry K."/>
            <person name="LaButti K."/>
            <person name="Morin E."/>
            <person name="Salamov A."/>
            <person name="Lipzen A."/>
            <person name="Mereny Z."/>
            <person name="Hegedus B."/>
            <person name="Baldrian P."/>
            <person name="Stursova M."/>
            <person name="Weitz H."/>
            <person name="Taylor A."/>
            <person name="Grigoriev I.V."/>
            <person name="Nagy L.G."/>
            <person name="Martin F."/>
            <person name="Kauserud H."/>
        </authorList>
    </citation>
    <scope>NUCLEOTIDE SEQUENCE</scope>
    <source>
        <strain evidence="3">CBHHK067</strain>
    </source>
</reference>
<dbReference type="InterPro" id="IPR011333">
    <property type="entry name" value="SKP1/BTB/POZ_sf"/>
</dbReference>
<evidence type="ECO:0000313" key="4">
    <source>
        <dbReference type="Proteomes" id="UP001221757"/>
    </source>
</evidence>